<comment type="caution">
    <text evidence="8">The sequence shown here is derived from an EMBL/GenBank/DDBJ whole genome shotgun (WGS) entry which is preliminary data.</text>
</comment>
<feature type="transmembrane region" description="Helical" evidence="7">
    <location>
        <begin position="5"/>
        <end position="22"/>
    </location>
</feature>
<dbReference type="EMBL" id="BAAADO010000003">
    <property type="protein sequence ID" value="GAA0492837.1"/>
    <property type="molecule type" value="Genomic_DNA"/>
</dbReference>
<feature type="transmembrane region" description="Helical" evidence="7">
    <location>
        <begin position="28"/>
        <end position="45"/>
    </location>
</feature>
<evidence type="ECO:0000256" key="2">
    <source>
        <dbReference type="ARBA" id="ARBA00022475"/>
    </source>
</evidence>
<feature type="transmembrane region" description="Helical" evidence="7">
    <location>
        <begin position="83"/>
        <end position="99"/>
    </location>
</feature>
<dbReference type="PANTHER" id="PTHR30561:SF7">
    <property type="entry name" value="GUANIDINIUM EFFLUX SYSTEM SUBUNIT GDNC-RELATED"/>
    <property type="match status" value="1"/>
</dbReference>
<protein>
    <submittedName>
        <fullName evidence="8">Multidrug efflux SMR transporter</fullName>
    </submittedName>
</protein>
<comment type="similarity">
    <text evidence="6">Belongs to the drug/metabolite transporter (DMT) superfamily. Small multidrug resistance (SMR) (TC 2.A.7.1) family.</text>
</comment>
<dbReference type="Proteomes" id="UP001500880">
    <property type="component" value="Unassembled WGS sequence"/>
</dbReference>
<evidence type="ECO:0000256" key="1">
    <source>
        <dbReference type="ARBA" id="ARBA00004651"/>
    </source>
</evidence>
<dbReference type="Gene3D" id="1.10.3730.20">
    <property type="match status" value="1"/>
</dbReference>
<proteinExistence type="inferred from homology"/>
<gene>
    <name evidence="8" type="ORF">GCM10008986_19050</name>
</gene>
<dbReference type="RefSeq" id="WP_343840094.1">
    <property type="nucleotide sequence ID" value="NZ_BAAADO010000003.1"/>
</dbReference>
<dbReference type="Pfam" id="PF00893">
    <property type="entry name" value="Multi_Drug_Res"/>
    <property type="match status" value="1"/>
</dbReference>
<reference evidence="8 9" key="1">
    <citation type="journal article" date="2019" name="Int. J. Syst. Evol. Microbiol.">
        <title>The Global Catalogue of Microorganisms (GCM) 10K type strain sequencing project: providing services to taxonomists for standard genome sequencing and annotation.</title>
        <authorList>
            <consortium name="The Broad Institute Genomics Platform"/>
            <consortium name="The Broad Institute Genome Sequencing Center for Infectious Disease"/>
            <person name="Wu L."/>
            <person name="Ma J."/>
        </authorList>
    </citation>
    <scope>NUCLEOTIDE SEQUENCE [LARGE SCALE GENOMIC DNA]</scope>
    <source>
        <strain evidence="8 9">JCM 12389</strain>
    </source>
</reference>
<keyword evidence="3 6" id="KW-0812">Transmembrane</keyword>
<comment type="subcellular location">
    <subcellularLocation>
        <location evidence="1 6">Cell membrane</location>
        <topology evidence="1 6">Multi-pass membrane protein</topology>
    </subcellularLocation>
</comment>
<dbReference type="SUPFAM" id="SSF103481">
    <property type="entry name" value="Multidrug resistance efflux transporter EmrE"/>
    <property type="match status" value="1"/>
</dbReference>
<keyword evidence="2" id="KW-1003">Cell membrane</keyword>
<keyword evidence="9" id="KW-1185">Reference proteome</keyword>
<evidence type="ECO:0000256" key="3">
    <source>
        <dbReference type="ARBA" id="ARBA00022692"/>
    </source>
</evidence>
<evidence type="ECO:0000256" key="6">
    <source>
        <dbReference type="RuleBase" id="RU003942"/>
    </source>
</evidence>
<dbReference type="InterPro" id="IPR037185">
    <property type="entry name" value="EmrE-like"/>
</dbReference>
<evidence type="ECO:0000313" key="9">
    <source>
        <dbReference type="Proteomes" id="UP001500880"/>
    </source>
</evidence>
<dbReference type="PANTHER" id="PTHR30561">
    <property type="entry name" value="SMR FAMILY PROTON-DEPENDENT DRUG EFFLUX TRANSPORTER SUGE"/>
    <property type="match status" value="1"/>
</dbReference>
<accession>A0ABN1B8Z8</accession>
<sequence>MNRYWIYVLLASCFEVFWVAGLKHSGNTVEWTFTIIAIITTFVLLPLSAKRLPVGTLYAVFAGLGTAGTVLVEIIVYGEPFNLLKILLISTLLIGVIGLKQISNEPNESSETKETA</sequence>
<name>A0ABN1B8Z8_9BACI</name>
<evidence type="ECO:0000256" key="7">
    <source>
        <dbReference type="SAM" id="Phobius"/>
    </source>
</evidence>
<dbReference type="InterPro" id="IPR045324">
    <property type="entry name" value="Small_multidrug_res"/>
</dbReference>
<keyword evidence="5 7" id="KW-0472">Membrane</keyword>
<keyword evidence="4 7" id="KW-1133">Transmembrane helix</keyword>
<organism evidence="8 9">
    <name type="scientific">Salinibacillus aidingensis</name>
    <dbReference type="NCBI Taxonomy" id="237684"/>
    <lineage>
        <taxon>Bacteria</taxon>
        <taxon>Bacillati</taxon>
        <taxon>Bacillota</taxon>
        <taxon>Bacilli</taxon>
        <taxon>Bacillales</taxon>
        <taxon>Bacillaceae</taxon>
        <taxon>Salinibacillus</taxon>
    </lineage>
</organism>
<feature type="transmembrane region" description="Helical" evidence="7">
    <location>
        <begin position="57"/>
        <end position="77"/>
    </location>
</feature>
<dbReference type="InterPro" id="IPR000390">
    <property type="entry name" value="Small_drug/metabolite_transptr"/>
</dbReference>
<evidence type="ECO:0000256" key="5">
    <source>
        <dbReference type="ARBA" id="ARBA00023136"/>
    </source>
</evidence>
<evidence type="ECO:0000256" key="4">
    <source>
        <dbReference type="ARBA" id="ARBA00022989"/>
    </source>
</evidence>
<evidence type="ECO:0000313" key="8">
    <source>
        <dbReference type="EMBL" id="GAA0492837.1"/>
    </source>
</evidence>